<dbReference type="EMBL" id="CP014567">
    <property type="protein sequence ID" value="AVI05960.1"/>
    <property type="molecule type" value="Genomic_DNA"/>
</dbReference>
<reference evidence="2 5" key="3">
    <citation type="submission" date="2022-06" db="EMBL/GenBank/DDBJ databases">
        <title>Staphylococcus hominis ShoR14 genome sequence.</title>
        <authorList>
            <person name="Yeo C.C."/>
            <person name="Chew C.H."/>
            <person name="Che Hamzah A.M."/>
            <person name="Al-Trad E.I."/>
        </authorList>
    </citation>
    <scope>NUCLEOTIDE SEQUENCE [LARGE SCALE GENOMIC DNA]</scope>
    <source>
        <strain evidence="2 5">ShoR14</strain>
    </source>
</reference>
<evidence type="ECO:0000313" key="1">
    <source>
        <dbReference type="EMBL" id="AVI05960.1"/>
    </source>
</evidence>
<dbReference type="Proteomes" id="UP000665944">
    <property type="component" value="Unassembled WGS sequence"/>
</dbReference>
<reference evidence="3 4" key="2">
    <citation type="submission" date="2019-09" db="EMBL/GenBank/DDBJ databases">
        <title>FDA dAtabase for Regulatory Grade micrObial Sequences (FDA-ARGOS): Supporting development and validation of Infectious Disease Dx tests.</title>
        <authorList>
            <person name="Sciortino C."/>
            <person name="Tallon L."/>
            <person name="Sadzewicz L."/>
            <person name="Vavikolanu K."/>
            <person name="Mehta A."/>
            <person name="Aluvathingal J."/>
            <person name="Nadendla S."/>
            <person name="Nandy P."/>
            <person name="Geyer C."/>
            <person name="Yan Y."/>
            <person name="Sichtig H."/>
        </authorList>
    </citation>
    <scope>NUCLEOTIDE SEQUENCE [LARGE SCALE GENOMIC DNA]</scope>
    <source>
        <strain evidence="3 4">FDAARGOS_661</strain>
    </source>
</reference>
<dbReference type="EMBL" id="JAGHKT020000010">
    <property type="protein sequence ID" value="MCM5672658.1"/>
    <property type="molecule type" value="Genomic_DNA"/>
</dbReference>
<evidence type="ECO:0000313" key="3">
    <source>
        <dbReference type="EMBL" id="QKQ29030.1"/>
    </source>
</evidence>
<sequence>MNEIKCVCDANIWIDACHCDAEVDYLNEYSVVGFAEQVHNEIVKFQSNNDKFSYIYNKYVANQTSYEILKTSDLGDMEAHFRHELSLKGFTDIDNSQKNIKNLGEYASLYFAYYLKIPLIHSTDLDFIQQEKERMPDIEIITWNEICEKISYDDDDRLKKNKIIEKKKQEMNKKKQEIDSSKKQFLEKKLEKLVSATNAKRNK</sequence>
<dbReference type="EMBL" id="CP054550">
    <property type="protein sequence ID" value="QKQ29030.1"/>
    <property type="molecule type" value="Genomic_DNA"/>
</dbReference>
<evidence type="ECO:0008006" key="6">
    <source>
        <dbReference type="Google" id="ProtNLM"/>
    </source>
</evidence>
<reference evidence="1" key="1">
    <citation type="submission" date="2016-02" db="EMBL/GenBank/DDBJ databases">
        <title>Genomic sequence of a clinical Staphylococcus hominis isolate.</title>
        <authorList>
            <person name="McClure J.M."/>
            <person name="Zhang K."/>
        </authorList>
    </citation>
    <scope>NUCLEOTIDE SEQUENCE</scope>
    <source>
        <strain evidence="1">C34847</strain>
    </source>
</reference>
<keyword evidence="5" id="KW-1185">Reference proteome</keyword>
<evidence type="ECO:0000313" key="4">
    <source>
        <dbReference type="Proteomes" id="UP000509636"/>
    </source>
</evidence>
<dbReference type="RefSeq" id="WP_017175347.1">
    <property type="nucleotide sequence ID" value="NZ_CP014567.1"/>
</dbReference>
<organism evidence="1">
    <name type="scientific">Staphylococcus hominis</name>
    <dbReference type="NCBI Taxonomy" id="1290"/>
    <lineage>
        <taxon>Bacteria</taxon>
        <taxon>Bacillati</taxon>
        <taxon>Bacillota</taxon>
        <taxon>Bacilli</taxon>
        <taxon>Bacillales</taxon>
        <taxon>Staphylococcaceae</taxon>
        <taxon>Staphylococcus</taxon>
    </lineage>
</organism>
<proteinExistence type="predicted"/>
<dbReference type="Proteomes" id="UP000509636">
    <property type="component" value="Chromosome"/>
</dbReference>
<gene>
    <name evidence="1" type="ORF">AZE34_03965</name>
    <name evidence="3" type="ORF">FOB69_06695</name>
    <name evidence="2" type="ORF">J7T32_007750</name>
</gene>
<name>A0A3S7GUK5_STAHO</name>
<dbReference type="AlphaFoldDB" id="A0A3S7GUK5"/>
<evidence type="ECO:0000313" key="5">
    <source>
        <dbReference type="Proteomes" id="UP000665944"/>
    </source>
</evidence>
<evidence type="ECO:0000313" key="2">
    <source>
        <dbReference type="EMBL" id="MCM5672658.1"/>
    </source>
</evidence>
<accession>A0A3S7GUK5</accession>
<protein>
    <recommendedName>
        <fullName evidence="6">PIN domain-containing protein</fullName>
    </recommendedName>
</protein>